<evidence type="ECO:0000313" key="1">
    <source>
        <dbReference type="EMBL" id="GAA3897972.1"/>
    </source>
</evidence>
<dbReference type="SUPFAM" id="SSF53448">
    <property type="entry name" value="Nucleotide-diphospho-sugar transferases"/>
    <property type="match status" value="1"/>
</dbReference>
<organism evidence="1 2">
    <name type="scientific">Gibbsiella dentisursi</name>
    <dbReference type="NCBI Taxonomy" id="796890"/>
    <lineage>
        <taxon>Bacteria</taxon>
        <taxon>Pseudomonadati</taxon>
        <taxon>Pseudomonadota</taxon>
        <taxon>Gammaproteobacteria</taxon>
        <taxon>Enterobacterales</taxon>
        <taxon>Yersiniaceae</taxon>
        <taxon>Gibbsiella</taxon>
    </lineage>
</organism>
<dbReference type="InterPro" id="IPR029044">
    <property type="entry name" value="Nucleotide-diphossugar_trans"/>
</dbReference>
<comment type="caution">
    <text evidence="1">The sequence shown here is derived from an EMBL/GenBank/DDBJ whole genome shotgun (WGS) entry which is preliminary data.</text>
</comment>
<protein>
    <submittedName>
        <fullName evidence="1">Uncharacterized protein</fullName>
    </submittedName>
</protein>
<dbReference type="EMBL" id="BAABDG010000003">
    <property type="protein sequence ID" value="GAA3897972.1"/>
    <property type="molecule type" value="Genomic_DNA"/>
</dbReference>
<name>A0ABP7LBX9_9GAMM</name>
<sequence length="208" mass="23858">MTVIVTVLKSGGEFQPEHVQRLHAQFHNLPSICLSDVTVPGVDTFPLRFNWPGWFSKMELFNPDLIHDDILYFDLDTQIVINPEIYLYDDHFRMLSDFYHPDKPASGMMFIPHNFKAYIWSAWIDAPLKWISECWGDQDVLEKICGREVARFDSSVKSYKLHVAGPGMPGWHPTSSEGCGTIPTGTSILCFHGKPRPWDIQLPLAMHR</sequence>
<reference evidence="2" key="1">
    <citation type="journal article" date="2019" name="Int. J. Syst. Evol. Microbiol.">
        <title>The Global Catalogue of Microorganisms (GCM) 10K type strain sequencing project: providing services to taxonomists for standard genome sequencing and annotation.</title>
        <authorList>
            <consortium name="The Broad Institute Genomics Platform"/>
            <consortium name="The Broad Institute Genome Sequencing Center for Infectious Disease"/>
            <person name="Wu L."/>
            <person name="Ma J."/>
        </authorList>
    </citation>
    <scope>NUCLEOTIDE SEQUENCE [LARGE SCALE GENOMIC DNA]</scope>
    <source>
        <strain evidence="2">JCM 17201</strain>
    </source>
</reference>
<dbReference type="Gene3D" id="3.90.550.10">
    <property type="entry name" value="Spore Coat Polysaccharide Biosynthesis Protein SpsA, Chain A"/>
    <property type="match status" value="1"/>
</dbReference>
<proteinExistence type="predicted"/>
<accession>A0ABP7LBX9</accession>
<evidence type="ECO:0000313" key="2">
    <source>
        <dbReference type="Proteomes" id="UP001499994"/>
    </source>
</evidence>
<gene>
    <name evidence="1" type="ORF">GCM10022405_24070</name>
</gene>
<dbReference type="Proteomes" id="UP001499994">
    <property type="component" value="Unassembled WGS sequence"/>
</dbReference>
<dbReference type="RefSeq" id="WP_346081269.1">
    <property type="nucleotide sequence ID" value="NZ_BAABDG010000003.1"/>
</dbReference>
<keyword evidence="2" id="KW-1185">Reference proteome</keyword>